<dbReference type="InterPro" id="IPR002938">
    <property type="entry name" value="FAD-bd"/>
</dbReference>
<evidence type="ECO:0000256" key="1">
    <source>
        <dbReference type="ARBA" id="ARBA00022630"/>
    </source>
</evidence>
<keyword evidence="3" id="KW-0560">Oxidoreductase</keyword>
<dbReference type="EMBL" id="MU001746">
    <property type="protein sequence ID" value="KAF2800538.1"/>
    <property type="molecule type" value="Genomic_DNA"/>
</dbReference>
<protein>
    <submittedName>
        <fullName evidence="5">FAD/NAD(P)-binding domain-containing protein</fullName>
    </submittedName>
</protein>
<gene>
    <name evidence="5" type="ORF">K505DRAFT_403975</name>
</gene>
<dbReference type="GO" id="GO:0016491">
    <property type="term" value="F:oxidoreductase activity"/>
    <property type="evidence" value="ECO:0007669"/>
    <property type="project" value="UniProtKB-KW"/>
</dbReference>
<dbReference type="Proteomes" id="UP000799757">
    <property type="component" value="Unassembled WGS sequence"/>
</dbReference>
<keyword evidence="1" id="KW-0285">Flavoprotein</keyword>
<organism evidence="5 6">
    <name type="scientific">Melanomma pulvis-pyrius CBS 109.77</name>
    <dbReference type="NCBI Taxonomy" id="1314802"/>
    <lineage>
        <taxon>Eukaryota</taxon>
        <taxon>Fungi</taxon>
        <taxon>Dikarya</taxon>
        <taxon>Ascomycota</taxon>
        <taxon>Pezizomycotina</taxon>
        <taxon>Dothideomycetes</taxon>
        <taxon>Pleosporomycetidae</taxon>
        <taxon>Pleosporales</taxon>
        <taxon>Melanommataceae</taxon>
        <taxon>Melanomma</taxon>
    </lineage>
</organism>
<evidence type="ECO:0000259" key="4">
    <source>
        <dbReference type="Pfam" id="PF01494"/>
    </source>
</evidence>
<dbReference type="AlphaFoldDB" id="A0A6A6XWA5"/>
<dbReference type="Pfam" id="PF01494">
    <property type="entry name" value="FAD_binding_3"/>
    <property type="match status" value="1"/>
</dbReference>
<dbReference type="PRINTS" id="PR00420">
    <property type="entry name" value="RNGMNOXGNASE"/>
</dbReference>
<dbReference type="SUPFAM" id="SSF51905">
    <property type="entry name" value="FAD/NAD(P)-binding domain"/>
    <property type="match status" value="1"/>
</dbReference>
<keyword evidence="2" id="KW-0274">FAD</keyword>
<evidence type="ECO:0000313" key="5">
    <source>
        <dbReference type="EMBL" id="KAF2800538.1"/>
    </source>
</evidence>
<dbReference type="InterPro" id="IPR051704">
    <property type="entry name" value="FAD_aromatic-hydroxylase"/>
</dbReference>
<feature type="domain" description="FAD-binding" evidence="4">
    <location>
        <begin position="4"/>
        <end position="174"/>
    </location>
</feature>
<keyword evidence="6" id="KW-1185">Reference proteome</keyword>
<proteinExistence type="predicted"/>
<evidence type="ECO:0000256" key="3">
    <source>
        <dbReference type="ARBA" id="ARBA00023002"/>
    </source>
</evidence>
<accession>A0A6A6XWA5</accession>
<name>A0A6A6XWA5_9PLEO</name>
<reference evidence="5" key="1">
    <citation type="journal article" date="2020" name="Stud. Mycol.">
        <title>101 Dothideomycetes genomes: a test case for predicting lifestyles and emergence of pathogens.</title>
        <authorList>
            <person name="Haridas S."/>
            <person name="Albert R."/>
            <person name="Binder M."/>
            <person name="Bloem J."/>
            <person name="Labutti K."/>
            <person name="Salamov A."/>
            <person name="Andreopoulos B."/>
            <person name="Baker S."/>
            <person name="Barry K."/>
            <person name="Bills G."/>
            <person name="Bluhm B."/>
            <person name="Cannon C."/>
            <person name="Castanera R."/>
            <person name="Culley D."/>
            <person name="Daum C."/>
            <person name="Ezra D."/>
            <person name="Gonzalez J."/>
            <person name="Henrissat B."/>
            <person name="Kuo A."/>
            <person name="Liang C."/>
            <person name="Lipzen A."/>
            <person name="Lutzoni F."/>
            <person name="Magnuson J."/>
            <person name="Mondo S."/>
            <person name="Nolan M."/>
            <person name="Ohm R."/>
            <person name="Pangilinan J."/>
            <person name="Park H.-J."/>
            <person name="Ramirez L."/>
            <person name="Alfaro M."/>
            <person name="Sun H."/>
            <person name="Tritt A."/>
            <person name="Yoshinaga Y."/>
            <person name="Zwiers L.-H."/>
            <person name="Turgeon B."/>
            <person name="Goodwin S."/>
            <person name="Spatafora J."/>
            <person name="Crous P."/>
            <person name="Grigoriev I."/>
        </authorList>
    </citation>
    <scope>NUCLEOTIDE SEQUENCE</scope>
    <source>
        <strain evidence="5">CBS 109.77</strain>
    </source>
</reference>
<dbReference type="GO" id="GO:0071949">
    <property type="term" value="F:FAD binding"/>
    <property type="evidence" value="ECO:0007669"/>
    <property type="project" value="InterPro"/>
</dbReference>
<evidence type="ECO:0000256" key="2">
    <source>
        <dbReference type="ARBA" id="ARBA00022827"/>
    </source>
</evidence>
<dbReference type="PANTHER" id="PTHR46865:SF7">
    <property type="entry name" value="MONOOXYGENASE, PUTATIVE (AFU_ORTHOLOGUE AFUA_8G07040)-RELATED"/>
    <property type="match status" value="1"/>
</dbReference>
<dbReference type="PANTHER" id="PTHR46865">
    <property type="entry name" value="OXIDOREDUCTASE-RELATED"/>
    <property type="match status" value="1"/>
</dbReference>
<evidence type="ECO:0000313" key="6">
    <source>
        <dbReference type="Proteomes" id="UP000799757"/>
    </source>
</evidence>
<dbReference type="InterPro" id="IPR036188">
    <property type="entry name" value="FAD/NAD-bd_sf"/>
</dbReference>
<sequence length="423" mass="46785">MAQLKVLIVGGGIGGPSLAYWLSRIGANITLIERSPRMRASGQQVDLRAQGIPMMKKMGIEAAVREVTVRESGTQFIDRNGQTKAFFPANQSGSGKQSITSEYEIMRGDLVKILYSLTENRKNVQHLFDTTVASFTQDDESDPNGKVHVEFQDGRKEDFDLVVGADGTGSRTRRMMLGPDAPDPRHPMGGWIGYFSVASKPEDSDRGTFCLLPGTHLSRTIGTRKDCPELTRVLMLMRGKDASLEAAYKSGRLAELKTAWADIYQDGGWECERFTEALRHAPEADDLYCTPVVEVRLPKGSWSKGRVVLIGDAAHSSTADGFGTTWGMIGSYVLAGEIASLYGKGGQYSTAAVVEGLRNYEKNEWFTEWFESILTPRSKLGISIMHTFAAVAAYLRLDQRIGFDSKTSKWLLPEYPELEREQT</sequence>
<dbReference type="Gene3D" id="3.50.50.60">
    <property type="entry name" value="FAD/NAD(P)-binding domain"/>
    <property type="match status" value="1"/>
</dbReference>
<dbReference type="OrthoDB" id="655030at2759"/>